<protein>
    <submittedName>
        <fullName evidence="1">Uncharacterized protein</fullName>
    </submittedName>
</protein>
<accession>A0A3M7QDK5</accession>
<dbReference type="Proteomes" id="UP000276133">
    <property type="component" value="Unassembled WGS sequence"/>
</dbReference>
<dbReference type="EMBL" id="REGN01006567">
    <property type="protein sequence ID" value="RNA09015.1"/>
    <property type="molecule type" value="Genomic_DNA"/>
</dbReference>
<feature type="non-terminal residue" evidence="1">
    <location>
        <position position="1"/>
    </location>
</feature>
<reference evidence="1 2" key="1">
    <citation type="journal article" date="2018" name="Sci. Rep.">
        <title>Genomic signatures of local adaptation to the degree of environmental predictability in rotifers.</title>
        <authorList>
            <person name="Franch-Gras L."/>
            <person name="Hahn C."/>
            <person name="Garcia-Roger E.M."/>
            <person name="Carmona M.J."/>
            <person name="Serra M."/>
            <person name="Gomez A."/>
        </authorList>
    </citation>
    <scope>NUCLEOTIDE SEQUENCE [LARGE SCALE GENOMIC DNA]</scope>
    <source>
        <strain evidence="1">HYR1</strain>
    </source>
</reference>
<organism evidence="1 2">
    <name type="scientific">Brachionus plicatilis</name>
    <name type="common">Marine rotifer</name>
    <name type="synonym">Brachionus muelleri</name>
    <dbReference type="NCBI Taxonomy" id="10195"/>
    <lineage>
        <taxon>Eukaryota</taxon>
        <taxon>Metazoa</taxon>
        <taxon>Spiralia</taxon>
        <taxon>Gnathifera</taxon>
        <taxon>Rotifera</taxon>
        <taxon>Eurotatoria</taxon>
        <taxon>Monogononta</taxon>
        <taxon>Pseudotrocha</taxon>
        <taxon>Ploima</taxon>
        <taxon>Brachionidae</taxon>
        <taxon>Brachionus</taxon>
    </lineage>
</organism>
<sequence>SHSYCLFLQPYYQKTSGKISYSKLKKKTAACYNKEVFQVPNKMNQNANRKKTKNSNDWVGKILSPSTGFKILNTEEELSFSSTQINSKLNNKSRYVHALAGLPTFASNLEQLLSGYTSVGL</sequence>
<gene>
    <name evidence="1" type="ORF">BpHYR1_040701</name>
</gene>
<proteinExistence type="predicted"/>
<comment type="caution">
    <text evidence="1">The sequence shown here is derived from an EMBL/GenBank/DDBJ whole genome shotgun (WGS) entry which is preliminary data.</text>
</comment>
<dbReference type="AlphaFoldDB" id="A0A3M7QDK5"/>
<name>A0A3M7QDK5_BRAPC</name>
<evidence type="ECO:0000313" key="2">
    <source>
        <dbReference type="Proteomes" id="UP000276133"/>
    </source>
</evidence>
<evidence type="ECO:0000313" key="1">
    <source>
        <dbReference type="EMBL" id="RNA09015.1"/>
    </source>
</evidence>
<keyword evidence="2" id="KW-1185">Reference proteome</keyword>